<comment type="caution">
    <text evidence="2">The sequence shown here is derived from an EMBL/GenBank/DDBJ whole genome shotgun (WGS) entry which is preliminary data.</text>
</comment>
<evidence type="ECO:0000313" key="2">
    <source>
        <dbReference type="EMBL" id="GII57266.1"/>
    </source>
</evidence>
<dbReference type="AlphaFoldDB" id="A0A8J3V5H1"/>
<keyword evidence="3" id="KW-1185">Reference proteome</keyword>
<name>A0A8J3V5H1_9ACTN</name>
<dbReference type="PIRSF" id="PIRSF010260">
    <property type="entry name" value="UCP010260"/>
    <property type="match status" value="1"/>
</dbReference>
<organism evidence="2 3">
    <name type="scientific">Planotetraspora thailandica</name>
    <dbReference type="NCBI Taxonomy" id="487172"/>
    <lineage>
        <taxon>Bacteria</taxon>
        <taxon>Bacillati</taxon>
        <taxon>Actinomycetota</taxon>
        <taxon>Actinomycetes</taxon>
        <taxon>Streptosporangiales</taxon>
        <taxon>Streptosporangiaceae</taxon>
        <taxon>Planotetraspora</taxon>
    </lineage>
</organism>
<dbReference type="Proteomes" id="UP000605992">
    <property type="component" value="Unassembled WGS sequence"/>
</dbReference>
<dbReference type="Pfam" id="PF09348">
    <property type="entry name" value="DUF1990"/>
    <property type="match status" value="1"/>
</dbReference>
<feature type="domain" description="DUF1990" evidence="1">
    <location>
        <begin position="19"/>
        <end position="173"/>
    </location>
</feature>
<reference evidence="2" key="1">
    <citation type="submission" date="2021-01" db="EMBL/GenBank/DDBJ databases">
        <title>Whole genome shotgun sequence of Planotetraspora thailandica NBRC 104271.</title>
        <authorList>
            <person name="Komaki H."/>
            <person name="Tamura T."/>
        </authorList>
    </citation>
    <scope>NUCLEOTIDE SEQUENCE</scope>
    <source>
        <strain evidence="2">NBRC 104271</strain>
    </source>
</reference>
<evidence type="ECO:0000313" key="3">
    <source>
        <dbReference type="Proteomes" id="UP000605992"/>
    </source>
</evidence>
<protein>
    <recommendedName>
        <fullName evidence="1">DUF1990 domain-containing protein</fullName>
    </recommendedName>
</protein>
<accession>A0A8J3V5H1</accession>
<dbReference type="RefSeq" id="WP_203947401.1">
    <property type="nucleotide sequence ID" value="NZ_BOOR01000049.1"/>
</dbReference>
<sequence length="179" mass="20101">MRILRASRGGAALRQARLTYREQGATRDALPAGYHHVYRRALVGVGQVAFERAAHALSHWDMHRRAGLGVTTSAPVAVPGSVVLLTIRWRWLSISAPCRVVYAVEEPNRRGFAYGTLPGHPECGEEAFFVERTPEDQVWLDIRAFSRPARLLSRLGGPMTRKVQSLVTDRYIDALRDER</sequence>
<evidence type="ECO:0000259" key="1">
    <source>
        <dbReference type="Pfam" id="PF09348"/>
    </source>
</evidence>
<dbReference type="EMBL" id="BOOR01000049">
    <property type="protein sequence ID" value="GII57266.1"/>
    <property type="molecule type" value="Genomic_DNA"/>
</dbReference>
<dbReference type="InterPro" id="IPR014457">
    <property type="entry name" value="UCP010260"/>
</dbReference>
<dbReference type="PANTHER" id="PTHR34202:SF1">
    <property type="entry name" value="UPF0548 PROTEIN"/>
    <property type="match status" value="1"/>
</dbReference>
<proteinExistence type="predicted"/>
<dbReference type="InterPro" id="IPR018960">
    <property type="entry name" value="DUF1990"/>
</dbReference>
<gene>
    <name evidence="2" type="ORF">Pth03_56550</name>
</gene>
<dbReference type="PANTHER" id="PTHR34202">
    <property type="entry name" value="UPF0548 PROTEIN"/>
    <property type="match status" value="1"/>
</dbReference>